<sequence length="156" mass="17870">MSQDNDTLASLLEQELTLAVQLHQLMEQEHTALGANDLQALQELQPQSARQVEQLRNLASDRLQWMKGRQLPLASSCLDHPSLQPAANLRRLWQMLEEQYLRNQKLSEILSEIVLTARFRTQQKLKILRGQQNDPHLYDGKGEAKHVPKGQGYIQA</sequence>
<proteinExistence type="inferred from homology"/>
<feature type="region of interest" description="Disordered" evidence="4">
    <location>
        <begin position="136"/>
        <end position="156"/>
    </location>
</feature>
<dbReference type="Proteomes" id="UP000596074">
    <property type="component" value="Chromosome"/>
</dbReference>
<keyword evidence="3" id="KW-1005">Bacterial flagellum biogenesis</keyword>
<dbReference type="KEGG" id="vcw:GJQ55_09740"/>
<evidence type="ECO:0008006" key="7">
    <source>
        <dbReference type="Google" id="ProtNLM"/>
    </source>
</evidence>
<evidence type="ECO:0000313" key="6">
    <source>
        <dbReference type="Proteomes" id="UP000596074"/>
    </source>
</evidence>
<dbReference type="GO" id="GO:0044780">
    <property type="term" value="P:bacterial-type flagellum assembly"/>
    <property type="evidence" value="ECO:0007669"/>
    <property type="project" value="InterPro"/>
</dbReference>
<dbReference type="SUPFAM" id="SSF140566">
    <property type="entry name" value="FlgN-like"/>
    <property type="match status" value="1"/>
</dbReference>
<evidence type="ECO:0000256" key="2">
    <source>
        <dbReference type="ARBA" id="ARBA00007703"/>
    </source>
</evidence>
<gene>
    <name evidence="5" type="ORF">GJQ55_09740</name>
</gene>
<keyword evidence="6" id="KW-1185">Reference proteome</keyword>
<evidence type="ECO:0000313" key="5">
    <source>
        <dbReference type="EMBL" id="QQD24724.1"/>
    </source>
</evidence>
<organism evidence="5 6">
    <name type="scientific">Venatoribacter cucullus</name>
    <dbReference type="NCBI Taxonomy" id="2661630"/>
    <lineage>
        <taxon>Bacteria</taxon>
        <taxon>Pseudomonadati</taxon>
        <taxon>Pseudomonadota</taxon>
        <taxon>Gammaproteobacteria</taxon>
        <taxon>Oceanospirillales</taxon>
        <taxon>Oceanospirillaceae</taxon>
        <taxon>Venatoribacter</taxon>
    </lineage>
</organism>
<dbReference type="InterPro" id="IPR036679">
    <property type="entry name" value="FlgN-like_sf"/>
</dbReference>
<dbReference type="Pfam" id="PF05130">
    <property type="entry name" value="FlgN"/>
    <property type="match status" value="1"/>
</dbReference>
<comment type="function">
    <text evidence="1">Required for the efficient initiation of filament assembly.</text>
</comment>
<dbReference type="InterPro" id="IPR007809">
    <property type="entry name" value="FlgN-like"/>
</dbReference>
<accession>A0A9X7V322</accession>
<feature type="compositionally biased region" description="Basic and acidic residues" evidence="4">
    <location>
        <begin position="136"/>
        <end position="146"/>
    </location>
</feature>
<name>A0A9X7V322_9GAMM</name>
<dbReference type="AlphaFoldDB" id="A0A9X7V322"/>
<evidence type="ECO:0000256" key="3">
    <source>
        <dbReference type="ARBA" id="ARBA00022795"/>
    </source>
</evidence>
<evidence type="ECO:0000256" key="1">
    <source>
        <dbReference type="ARBA" id="ARBA00002397"/>
    </source>
</evidence>
<dbReference type="Gene3D" id="1.20.58.300">
    <property type="entry name" value="FlgN-like"/>
    <property type="match status" value="1"/>
</dbReference>
<dbReference type="EMBL" id="CP046056">
    <property type="protein sequence ID" value="QQD24724.1"/>
    <property type="molecule type" value="Genomic_DNA"/>
</dbReference>
<evidence type="ECO:0000256" key="4">
    <source>
        <dbReference type="SAM" id="MobiDB-lite"/>
    </source>
</evidence>
<protein>
    <recommendedName>
        <fullName evidence="7">FlgN protein</fullName>
    </recommendedName>
</protein>
<reference evidence="5 6" key="1">
    <citation type="submission" date="2019-11" db="EMBL/GenBank/DDBJ databases">
        <title>Venatorbacter sp. nov. a predator of Campylobacter and other Gram-negative bacteria.</title>
        <authorList>
            <person name="Saeedi A."/>
            <person name="Cummings N.J."/>
            <person name="Connerton I.F."/>
            <person name="Connerton P.L."/>
        </authorList>
    </citation>
    <scope>NUCLEOTIDE SEQUENCE [LARGE SCALE GENOMIC DNA]</scope>
    <source>
        <strain evidence="5">XL5</strain>
    </source>
</reference>
<comment type="similarity">
    <text evidence="2">Belongs to the FlgN family.</text>
</comment>
<dbReference type="RefSeq" id="WP_228344785.1">
    <property type="nucleotide sequence ID" value="NZ_CP046056.1"/>
</dbReference>